<dbReference type="InterPro" id="IPR011991">
    <property type="entry name" value="ArsR-like_HTH"/>
</dbReference>
<keyword evidence="3" id="KW-0804">Transcription</keyword>
<evidence type="ECO:0000256" key="3">
    <source>
        <dbReference type="ARBA" id="ARBA00023163"/>
    </source>
</evidence>
<dbReference type="InterPro" id="IPR036390">
    <property type="entry name" value="WH_DNA-bd_sf"/>
</dbReference>
<dbReference type="PANTHER" id="PTHR33154">
    <property type="entry name" value="TRANSCRIPTIONAL REGULATOR, ARSR FAMILY"/>
    <property type="match status" value="1"/>
</dbReference>
<dbReference type="GO" id="GO:0003700">
    <property type="term" value="F:DNA-binding transcription factor activity"/>
    <property type="evidence" value="ECO:0007669"/>
    <property type="project" value="InterPro"/>
</dbReference>
<dbReference type="EMBL" id="VSSQ01000238">
    <property type="protein sequence ID" value="MPL87384.1"/>
    <property type="molecule type" value="Genomic_DNA"/>
</dbReference>
<dbReference type="PROSITE" id="PS50987">
    <property type="entry name" value="HTH_ARSR_2"/>
    <property type="match status" value="1"/>
</dbReference>
<dbReference type="InterPro" id="IPR051081">
    <property type="entry name" value="HTH_MetalResp_TranReg"/>
</dbReference>
<dbReference type="PANTHER" id="PTHR33154:SF15">
    <property type="entry name" value="REGULATORY PROTEIN ARSR"/>
    <property type="match status" value="1"/>
</dbReference>
<organism evidence="5">
    <name type="scientific">bioreactor metagenome</name>
    <dbReference type="NCBI Taxonomy" id="1076179"/>
    <lineage>
        <taxon>unclassified sequences</taxon>
        <taxon>metagenomes</taxon>
        <taxon>ecological metagenomes</taxon>
    </lineage>
</organism>
<dbReference type="CDD" id="cd00090">
    <property type="entry name" value="HTH_ARSR"/>
    <property type="match status" value="1"/>
</dbReference>
<dbReference type="AlphaFoldDB" id="A0A644V7R7"/>
<keyword evidence="1" id="KW-0805">Transcription regulation</keyword>
<evidence type="ECO:0000313" key="5">
    <source>
        <dbReference type="EMBL" id="MPL87384.1"/>
    </source>
</evidence>
<evidence type="ECO:0000256" key="1">
    <source>
        <dbReference type="ARBA" id="ARBA00023015"/>
    </source>
</evidence>
<dbReference type="GO" id="GO:0003677">
    <property type="term" value="F:DNA binding"/>
    <property type="evidence" value="ECO:0007669"/>
    <property type="project" value="UniProtKB-KW"/>
</dbReference>
<dbReference type="InterPro" id="IPR036388">
    <property type="entry name" value="WH-like_DNA-bd_sf"/>
</dbReference>
<evidence type="ECO:0000259" key="4">
    <source>
        <dbReference type="PROSITE" id="PS50987"/>
    </source>
</evidence>
<dbReference type="Gene3D" id="1.10.10.10">
    <property type="entry name" value="Winged helix-like DNA-binding domain superfamily/Winged helix DNA-binding domain"/>
    <property type="match status" value="1"/>
</dbReference>
<feature type="domain" description="HTH arsR-type" evidence="4">
    <location>
        <begin position="10"/>
        <end position="105"/>
    </location>
</feature>
<proteinExistence type="predicted"/>
<reference evidence="5" key="1">
    <citation type="submission" date="2019-08" db="EMBL/GenBank/DDBJ databases">
        <authorList>
            <person name="Kucharzyk K."/>
            <person name="Murdoch R.W."/>
            <person name="Higgins S."/>
            <person name="Loffler F."/>
        </authorList>
    </citation>
    <scope>NUCLEOTIDE SEQUENCE</scope>
</reference>
<dbReference type="SUPFAM" id="SSF46785">
    <property type="entry name" value="Winged helix' DNA-binding domain"/>
    <property type="match status" value="1"/>
</dbReference>
<dbReference type="Pfam" id="PF12840">
    <property type="entry name" value="HTH_20"/>
    <property type="match status" value="1"/>
</dbReference>
<evidence type="ECO:0000256" key="2">
    <source>
        <dbReference type="ARBA" id="ARBA00023125"/>
    </source>
</evidence>
<dbReference type="InterPro" id="IPR001845">
    <property type="entry name" value="HTH_ArsR_DNA-bd_dom"/>
</dbReference>
<comment type="caution">
    <text evidence="5">The sequence shown here is derived from an EMBL/GenBank/DDBJ whole genome shotgun (WGS) entry which is preliminary data.</text>
</comment>
<accession>A0A644V7R7</accession>
<gene>
    <name evidence="5" type="ORF">SDC9_33384</name>
</gene>
<sequence length="105" mass="12178">MRNEMTKTTIYTEDQQQIARFAKALSHPVRVYILEYIANNTKTCCYSGDLHELLDIARSTLSEHLNELKKAGLIQGEINPPYIKYCINKENWAIAKSMFGKFFED</sequence>
<keyword evidence="2" id="KW-0238">DNA-binding</keyword>
<dbReference type="SMART" id="SM00418">
    <property type="entry name" value="HTH_ARSR"/>
    <property type="match status" value="1"/>
</dbReference>
<name>A0A644V7R7_9ZZZZ</name>
<protein>
    <recommendedName>
        <fullName evidence="4">HTH arsR-type domain-containing protein</fullName>
    </recommendedName>
</protein>